<accession>A0AA44UUX5</accession>
<evidence type="ECO:0000256" key="2">
    <source>
        <dbReference type="ARBA" id="ARBA00010544"/>
    </source>
</evidence>
<evidence type="ECO:0000256" key="6">
    <source>
        <dbReference type="SAM" id="Phobius"/>
    </source>
</evidence>
<comment type="caution">
    <text evidence="7">The sequence shown here is derived from an EMBL/GenBank/DDBJ whole genome shotgun (WGS) entry which is preliminary data.</text>
</comment>
<organism evidence="7 8">
    <name type="scientific">Pseudonocardia alni</name>
    <name type="common">Amycolata alni</name>
    <dbReference type="NCBI Taxonomy" id="33907"/>
    <lineage>
        <taxon>Bacteria</taxon>
        <taxon>Bacillati</taxon>
        <taxon>Actinomycetota</taxon>
        <taxon>Actinomycetes</taxon>
        <taxon>Pseudonocardiales</taxon>
        <taxon>Pseudonocardiaceae</taxon>
        <taxon>Pseudonocardia</taxon>
    </lineage>
</organism>
<evidence type="ECO:0000256" key="3">
    <source>
        <dbReference type="ARBA" id="ARBA00022692"/>
    </source>
</evidence>
<evidence type="ECO:0000313" key="8">
    <source>
        <dbReference type="Proteomes" id="UP000232453"/>
    </source>
</evidence>
<dbReference type="AlphaFoldDB" id="A0AA44UUX5"/>
<dbReference type="GO" id="GO:0017004">
    <property type="term" value="P:cytochrome complex assembly"/>
    <property type="evidence" value="ECO:0007669"/>
    <property type="project" value="InterPro"/>
</dbReference>
<comment type="subcellular location">
    <subcellularLocation>
        <location evidence="1">Membrane</location>
        <topology evidence="1">Multi-pass membrane protein</topology>
    </subcellularLocation>
</comment>
<proteinExistence type="inferred from homology"/>
<dbReference type="GO" id="GO:0016020">
    <property type="term" value="C:membrane"/>
    <property type="evidence" value="ECO:0007669"/>
    <property type="project" value="UniProtKB-SubCell"/>
</dbReference>
<feature type="transmembrane region" description="Helical" evidence="6">
    <location>
        <begin position="166"/>
        <end position="187"/>
    </location>
</feature>
<keyword evidence="3 6" id="KW-0812">Transmembrane</keyword>
<dbReference type="InterPro" id="IPR003544">
    <property type="entry name" value="Cyt_c_biogenesis_CcmB"/>
</dbReference>
<gene>
    <name evidence="7" type="ORF">ATL51_0129</name>
</gene>
<comment type="similarity">
    <text evidence="2">Belongs to the CcmB/CycW/HelB family.</text>
</comment>
<dbReference type="RefSeq" id="WP_100877240.1">
    <property type="nucleotide sequence ID" value="NZ_JBEPFP010000107.1"/>
</dbReference>
<evidence type="ECO:0000256" key="1">
    <source>
        <dbReference type="ARBA" id="ARBA00004141"/>
    </source>
</evidence>
<reference evidence="7 8" key="1">
    <citation type="submission" date="2017-11" db="EMBL/GenBank/DDBJ databases">
        <title>Sequencing the genomes of 1000 actinobacteria strains.</title>
        <authorList>
            <person name="Klenk H.-P."/>
        </authorList>
    </citation>
    <scope>NUCLEOTIDE SEQUENCE [LARGE SCALE GENOMIC DNA]</scope>
    <source>
        <strain evidence="7 8">DSM 44104</strain>
    </source>
</reference>
<dbReference type="EMBL" id="PHUJ01000002">
    <property type="protein sequence ID" value="PKB41169.1"/>
    <property type="molecule type" value="Genomic_DNA"/>
</dbReference>
<name>A0AA44UUX5_PSEA5</name>
<protein>
    <submittedName>
        <fullName evidence="7">Heme exporter protein B</fullName>
    </submittedName>
</protein>
<feature type="transmembrane region" description="Helical" evidence="6">
    <location>
        <begin position="109"/>
        <end position="127"/>
    </location>
</feature>
<feature type="transmembrane region" description="Helical" evidence="6">
    <location>
        <begin position="133"/>
        <end position="154"/>
    </location>
</feature>
<dbReference type="GO" id="GO:0015232">
    <property type="term" value="F:heme transmembrane transporter activity"/>
    <property type="evidence" value="ECO:0007669"/>
    <property type="project" value="InterPro"/>
</dbReference>
<evidence type="ECO:0000313" key="7">
    <source>
        <dbReference type="EMBL" id="PKB41169.1"/>
    </source>
</evidence>
<sequence>MTPSVSPLAQAVVLARKDLSVDRRTGEVFGVVAPFGAVALFLVPLGVGAETALLTAVGPALFWLIVLLFGVLVTMRGGAVDSPAHRALLLLSGVTPRVRLAGRALGNTALLLAFQLVIAPVAIVLYAPDLGGWPWLLPMVVLVAAGLGTLGAFADLVSEGLAGRTTLGPLLVTPITVPLLLGAVGVIDATRYERPAWPWLVLVLAVDLAIALSAAWCVRHLEDQT</sequence>
<dbReference type="Pfam" id="PF03379">
    <property type="entry name" value="CcmB"/>
    <property type="match status" value="1"/>
</dbReference>
<dbReference type="Proteomes" id="UP000232453">
    <property type="component" value="Unassembled WGS sequence"/>
</dbReference>
<keyword evidence="4 6" id="KW-1133">Transmembrane helix</keyword>
<evidence type="ECO:0000256" key="5">
    <source>
        <dbReference type="ARBA" id="ARBA00023136"/>
    </source>
</evidence>
<feature type="transmembrane region" description="Helical" evidence="6">
    <location>
        <begin position="53"/>
        <end position="73"/>
    </location>
</feature>
<feature type="transmembrane region" description="Helical" evidence="6">
    <location>
        <begin position="26"/>
        <end position="47"/>
    </location>
</feature>
<keyword evidence="5 6" id="KW-0472">Membrane</keyword>
<feature type="transmembrane region" description="Helical" evidence="6">
    <location>
        <begin position="199"/>
        <end position="218"/>
    </location>
</feature>
<evidence type="ECO:0000256" key="4">
    <source>
        <dbReference type="ARBA" id="ARBA00022989"/>
    </source>
</evidence>